<keyword evidence="1" id="KW-0479">Metal-binding</keyword>
<dbReference type="Gene3D" id="3.30.40.10">
    <property type="entry name" value="Zinc/RING finger domain, C3HC4 (zinc finger)"/>
    <property type="match status" value="1"/>
</dbReference>
<evidence type="ECO:0000256" key="2">
    <source>
        <dbReference type="ARBA" id="ARBA00022771"/>
    </source>
</evidence>
<feature type="region of interest" description="Disordered" evidence="5">
    <location>
        <begin position="317"/>
        <end position="356"/>
    </location>
</feature>
<dbReference type="AlphaFoldDB" id="A0A6A5TNL7"/>
<dbReference type="Proteomes" id="UP000800035">
    <property type="component" value="Unassembled WGS sequence"/>
</dbReference>
<dbReference type="PANTHER" id="PTHR45969:SF69">
    <property type="entry name" value="FINGER DOMAIN PROTEIN, PUTATIVE (AFU_ORTHOLOGUE AFUA_3G12190)-RELATED"/>
    <property type="match status" value="1"/>
</dbReference>
<dbReference type="SUPFAM" id="SSF57850">
    <property type="entry name" value="RING/U-box"/>
    <property type="match status" value="1"/>
</dbReference>
<dbReference type="Pfam" id="PF13639">
    <property type="entry name" value="zf-RING_2"/>
    <property type="match status" value="1"/>
</dbReference>
<accession>A0A6A5TNL7</accession>
<feature type="region of interest" description="Disordered" evidence="5">
    <location>
        <begin position="1"/>
        <end position="92"/>
    </location>
</feature>
<evidence type="ECO:0000259" key="6">
    <source>
        <dbReference type="PROSITE" id="PS50089"/>
    </source>
</evidence>
<feature type="region of interest" description="Disordered" evidence="5">
    <location>
        <begin position="377"/>
        <end position="506"/>
    </location>
</feature>
<organism evidence="7 8">
    <name type="scientific">Byssothecium circinans</name>
    <dbReference type="NCBI Taxonomy" id="147558"/>
    <lineage>
        <taxon>Eukaryota</taxon>
        <taxon>Fungi</taxon>
        <taxon>Dikarya</taxon>
        <taxon>Ascomycota</taxon>
        <taxon>Pezizomycotina</taxon>
        <taxon>Dothideomycetes</taxon>
        <taxon>Pleosporomycetidae</taxon>
        <taxon>Pleosporales</taxon>
        <taxon>Massarineae</taxon>
        <taxon>Massarinaceae</taxon>
        <taxon>Byssothecium</taxon>
    </lineage>
</organism>
<dbReference type="OrthoDB" id="8062037at2759"/>
<keyword evidence="8" id="KW-1185">Reference proteome</keyword>
<protein>
    <recommendedName>
        <fullName evidence="6">RING-type domain-containing protein</fullName>
    </recommendedName>
</protein>
<dbReference type="InterPro" id="IPR013083">
    <property type="entry name" value="Znf_RING/FYVE/PHD"/>
</dbReference>
<sequence>MSTLSRTKPLPPTPPPSPPKQTSSTQQHPQSYTLQTLSLHETSQSVQRQGLSSTPTSQSSAQLNKPLPATPRGAPQPPTPNLTPRRFTPPEKMDVATMDRLITTWIRANTETVSLTDLQRLEECPICLDTYGSGTDTAKRLRVPGCGHIFGENCLKKILKARPNDDTKCPLCRAQWMRALNPPRTRRPRAGPGMPTSPMASRLLIDMTERLRESGAPPRLNFVRPAVRAGTLAAARQMVQDAPAANVAPEVARRVQPGPAHEVISIDSDSDDDNFEALTRDITEVRARARRTNLSRRERRIEDRDAARQRFNDRIAAFTSSDQFERNRGPLSVRNAAPNDQNPPAIASGAPNGNNQDRARILSIDRAKAHILQMQASTRTSTGRPQGVGPAQPPAPNTPLFSLFPNRAMANPIPRLPQPRVRNPFRDSPSPPHSPNRGSLNPHTPPGTPPPTLPSQANDSDSSNPPVIDLEASLSPGPEVRAQQTRKRSQRVQELQNEQKENDLKEYERRLNEKEKSLLEREQRVLEKERRIGEREKRVERIEGVRTRQMQQVEELIARQRDEVRGMD</sequence>
<dbReference type="GO" id="GO:0008270">
    <property type="term" value="F:zinc ion binding"/>
    <property type="evidence" value="ECO:0007669"/>
    <property type="project" value="UniProtKB-KW"/>
</dbReference>
<evidence type="ECO:0000256" key="3">
    <source>
        <dbReference type="ARBA" id="ARBA00022833"/>
    </source>
</evidence>
<gene>
    <name evidence="7" type="ORF">CC80DRAFT_509651</name>
</gene>
<dbReference type="SMART" id="SM00184">
    <property type="entry name" value="RING"/>
    <property type="match status" value="1"/>
</dbReference>
<dbReference type="PROSITE" id="PS50089">
    <property type="entry name" value="ZF_RING_2"/>
    <property type="match status" value="1"/>
</dbReference>
<dbReference type="GO" id="GO:0061630">
    <property type="term" value="F:ubiquitin protein ligase activity"/>
    <property type="evidence" value="ECO:0007669"/>
    <property type="project" value="TreeGrafter"/>
</dbReference>
<evidence type="ECO:0000313" key="8">
    <source>
        <dbReference type="Proteomes" id="UP000800035"/>
    </source>
</evidence>
<dbReference type="PANTHER" id="PTHR45969">
    <property type="entry name" value="RING ZINC FINGER PROTEIN-RELATED"/>
    <property type="match status" value="1"/>
</dbReference>
<dbReference type="InterPro" id="IPR001841">
    <property type="entry name" value="Znf_RING"/>
</dbReference>
<keyword evidence="3" id="KW-0862">Zinc</keyword>
<dbReference type="CDD" id="cd16564">
    <property type="entry name" value="RING-HC_RNF222"/>
    <property type="match status" value="1"/>
</dbReference>
<evidence type="ECO:0000256" key="1">
    <source>
        <dbReference type="ARBA" id="ARBA00022723"/>
    </source>
</evidence>
<evidence type="ECO:0000256" key="4">
    <source>
        <dbReference type="PROSITE-ProRule" id="PRU00175"/>
    </source>
</evidence>
<feature type="domain" description="RING-type" evidence="6">
    <location>
        <begin position="124"/>
        <end position="173"/>
    </location>
</feature>
<dbReference type="GO" id="GO:0016567">
    <property type="term" value="P:protein ubiquitination"/>
    <property type="evidence" value="ECO:0007669"/>
    <property type="project" value="TreeGrafter"/>
</dbReference>
<evidence type="ECO:0000256" key="5">
    <source>
        <dbReference type="SAM" id="MobiDB-lite"/>
    </source>
</evidence>
<feature type="compositionally biased region" description="Pro residues" evidence="5">
    <location>
        <begin position="443"/>
        <end position="453"/>
    </location>
</feature>
<feature type="compositionally biased region" description="Polar residues" evidence="5">
    <location>
        <begin position="455"/>
        <end position="465"/>
    </location>
</feature>
<feature type="compositionally biased region" description="Pro residues" evidence="5">
    <location>
        <begin position="9"/>
        <end position="19"/>
    </location>
</feature>
<feature type="compositionally biased region" description="Polar residues" evidence="5">
    <location>
        <begin position="34"/>
        <end position="63"/>
    </location>
</feature>
<evidence type="ECO:0000313" key="7">
    <source>
        <dbReference type="EMBL" id="KAF1950527.1"/>
    </source>
</evidence>
<name>A0A6A5TNL7_9PLEO</name>
<feature type="compositionally biased region" description="Low complexity" evidence="5">
    <location>
        <begin position="20"/>
        <end position="33"/>
    </location>
</feature>
<keyword evidence="2 4" id="KW-0863">Zinc-finger</keyword>
<feature type="compositionally biased region" description="Basic and acidic residues" evidence="5">
    <location>
        <begin position="497"/>
        <end position="506"/>
    </location>
</feature>
<proteinExistence type="predicted"/>
<dbReference type="EMBL" id="ML977025">
    <property type="protein sequence ID" value="KAF1950527.1"/>
    <property type="molecule type" value="Genomic_DNA"/>
</dbReference>
<reference evidence="7" key="1">
    <citation type="journal article" date="2020" name="Stud. Mycol.">
        <title>101 Dothideomycetes genomes: a test case for predicting lifestyles and emergence of pathogens.</title>
        <authorList>
            <person name="Haridas S."/>
            <person name="Albert R."/>
            <person name="Binder M."/>
            <person name="Bloem J."/>
            <person name="Labutti K."/>
            <person name="Salamov A."/>
            <person name="Andreopoulos B."/>
            <person name="Baker S."/>
            <person name="Barry K."/>
            <person name="Bills G."/>
            <person name="Bluhm B."/>
            <person name="Cannon C."/>
            <person name="Castanera R."/>
            <person name="Culley D."/>
            <person name="Daum C."/>
            <person name="Ezra D."/>
            <person name="Gonzalez J."/>
            <person name="Henrissat B."/>
            <person name="Kuo A."/>
            <person name="Liang C."/>
            <person name="Lipzen A."/>
            <person name="Lutzoni F."/>
            <person name="Magnuson J."/>
            <person name="Mondo S."/>
            <person name="Nolan M."/>
            <person name="Ohm R."/>
            <person name="Pangilinan J."/>
            <person name="Park H.-J."/>
            <person name="Ramirez L."/>
            <person name="Alfaro M."/>
            <person name="Sun H."/>
            <person name="Tritt A."/>
            <person name="Yoshinaga Y."/>
            <person name="Zwiers L.-H."/>
            <person name="Turgeon B."/>
            <person name="Goodwin S."/>
            <person name="Spatafora J."/>
            <person name="Crous P."/>
            <person name="Grigoriev I."/>
        </authorList>
    </citation>
    <scope>NUCLEOTIDE SEQUENCE</scope>
    <source>
        <strain evidence="7">CBS 675.92</strain>
    </source>
</reference>